<feature type="domain" description="Secretion system C-terminal sorting" evidence="3">
    <location>
        <begin position="447"/>
        <end position="514"/>
    </location>
</feature>
<dbReference type="EMBL" id="PXOT01000027">
    <property type="protein sequence ID" value="PSG86940.1"/>
    <property type="molecule type" value="Genomic_DNA"/>
</dbReference>
<feature type="signal peptide" evidence="2">
    <location>
        <begin position="1"/>
        <end position="21"/>
    </location>
</feature>
<proteinExistence type="predicted"/>
<organism evidence="4 5">
    <name type="scientific">Mesoflavibacter zeaxanthinifaciens subsp. sabulilitoris</name>
    <dbReference type="NCBI Taxonomy" id="1520893"/>
    <lineage>
        <taxon>Bacteria</taxon>
        <taxon>Pseudomonadati</taxon>
        <taxon>Bacteroidota</taxon>
        <taxon>Flavobacteriia</taxon>
        <taxon>Flavobacteriales</taxon>
        <taxon>Flavobacteriaceae</taxon>
        <taxon>Mesoflavibacter</taxon>
    </lineage>
</organism>
<dbReference type="AlphaFoldDB" id="A0A2T1N641"/>
<gene>
    <name evidence="4" type="ORF">C7H61_12585</name>
</gene>
<dbReference type="InterPro" id="IPR027589">
    <property type="entry name" value="Choice_anch_B"/>
</dbReference>
<dbReference type="GO" id="GO:0005576">
    <property type="term" value="C:extracellular region"/>
    <property type="evidence" value="ECO:0007669"/>
    <property type="project" value="TreeGrafter"/>
</dbReference>
<sequence>MNYLKKLPFLAFSLFICLAHAQSPCENGFAIHTLEGVTTSYPCNGYDLLSRVPISVLATTLGTEEGSDIWGWTDPLDGKEYAIISTTNSTAFVDVSDPINPIFLGRVETANGNTSYWRDVKVYDNHAYIVADGVGNHGMQVFDLTNLRNGPNPDLTFTSAINDGGVVVFSGDNGINIGSCHNIVINEDDATAYLVGCNAVSGGPIFVDISNPSSPTISGSYAASGYTHDAQVITYNGPDTNASNVTGVSSYIGRQILAASNGGSNDKVVFLDVTDKSNPQFISEITYPSPGYAHQGWFTEDHKYFIFGDETDEMNFGNNTRTLVFDVNDLDNPSLLSTYYGPSDAIDHNGYIKGNKFYLANYRAGMRVVDISTVNTTSNSMTEIGYFDTYPSSNSTAFNGAWSIYPYFASGNIIISDIERGLFVVRESENALNTKEFEITNNFSMSPNPTKGKSKLTSNSTKKIMTVQIFNVLGKKVFDKNNINARNFVLPTDNYNNGIYIVRINDRTSKKLIINK</sequence>
<accession>A0A2T1N641</accession>
<dbReference type="Proteomes" id="UP000238430">
    <property type="component" value="Unassembled WGS sequence"/>
</dbReference>
<comment type="caution">
    <text evidence="4">The sequence shown here is derived from an EMBL/GenBank/DDBJ whole genome shotgun (WGS) entry which is preliminary data.</text>
</comment>
<evidence type="ECO:0000256" key="2">
    <source>
        <dbReference type="SAM" id="SignalP"/>
    </source>
</evidence>
<dbReference type="NCBIfam" id="TIGR04312">
    <property type="entry name" value="choice_anch_B"/>
    <property type="match status" value="1"/>
</dbReference>
<dbReference type="SUPFAM" id="SSF75011">
    <property type="entry name" value="3-carboxy-cis,cis-mucoante lactonizing enzyme"/>
    <property type="match status" value="1"/>
</dbReference>
<reference evidence="4 5" key="1">
    <citation type="submission" date="2018-03" db="EMBL/GenBank/DDBJ databases">
        <title>Mesoflavibacter sp. HG37 and Mesoflavibacter sp. HG96 sp.nov., two marine bacteria isolated from seawater of Western Pacific Ocean.</title>
        <authorList>
            <person name="Cheng H."/>
            <person name="Wu Y.-H."/>
            <person name="Guo L.-L."/>
            <person name="Xu X.-W."/>
        </authorList>
    </citation>
    <scope>NUCLEOTIDE SEQUENCE [LARGE SCALE GENOMIC DNA]</scope>
    <source>
        <strain evidence="4 5">KCTC 42117</strain>
    </source>
</reference>
<evidence type="ECO:0000313" key="4">
    <source>
        <dbReference type="EMBL" id="PSG86940.1"/>
    </source>
</evidence>
<dbReference type="Pfam" id="PF08309">
    <property type="entry name" value="LVIVD"/>
    <property type="match status" value="2"/>
</dbReference>
<dbReference type="InterPro" id="IPR026444">
    <property type="entry name" value="Secre_tail"/>
</dbReference>
<feature type="chain" id="PRO_5015511696" evidence="2">
    <location>
        <begin position="22"/>
        <end position="516"/>
    </location>
</feature>
<dbReference type="InterPro" id="IPR013211">
    <property type="entry name" value="LVIVD"/>
</dbReference>
<evidence type="ECO:0000259" key="3">
    <source>
        <dbReference type="Pfam" id="PF18962"/>
    </source>
</evidence>
<keyword evidence="1 2" id="KW-0732">Signal</keyword>
<dbReference type="PANTHER" id="PTHR38787">
    <property type="entry name" value="REGULATORY P DOMAIN-CONTAINING PROTEIN"/>
    <property type="match status" value="1"/>
</dbReference>
<dbReference type="PANTHER" id="PTHR38787:SF3">
    <property type="entry name" value="REGULATORY P DOMAIN-CONTAINING PROTEIN"/>
    <property type="match status" value="1"/>
</dbReference>
<dbReference type="RefSeq" id="WP_106680272.1">
    <property type="nucleotide sequence ID" value="NZ_JACHWV010000002.1"/>
</dbReference>
<dbReference type="NCBIfam" id="TIGR04183">
    <property type="entry name" value="Por_Secre_tail"/>
    <property type="match status" value="1"/>
</dbReference>
<name>A0A2T1N641_9FLAO</name>
<evidence type="ECO:0000256" key="1">
    <source>
        <dbReference type="ARBA" id="ARBA00022729"/>
    </source>
</evidence>
<protein>
    <submittedName>
        <fullName evidence="4">Regulator</fullName>
    </submittedName>
</protein>
<dbReference type="OrthoDB" id="9815940at2"/>
<dbReference type="Pfam" id="PF18962">
    <property type="entry name" value="Por_Secre_tail"/>
    <property type="match status" value="1"/>
</dbReference>
<evidence type="ECO:0000313" key="5">
    <source>
        <dbReference type="Proteomes" id="UP000238430"/>
    </source>
</evidence>
<keyword evidence="5" id="KW-1185">Reference proteome</keyword>